<dbReference type="InParanoid" id="A0A1V8SLS3"/>
<dbReference type="AlphaFoldDB" id="A0A1V8SLS3"/>
<comment type="caution">
    <text evidence="3">The sequence shown here is derived from an EMBL/GenBank/DDBJ whole genome shotgun (WGS) entry which is preliminary data.</text>
</comment>
<name>A0A1V8SLS3_9PEZI</name>
<gene>
    <name evidence="3" type="ORF">B0A48_14237</name>
</gene>
<feature type="compositionally biased region" description="Basic and acidic residues" evidence="2">
    <location>
        <begin position="150"/>
        <end position="169"/>
    </location>
</feature>
<sequence>MADPKPRSHGNAAVEVLRNESRRPKTTDTKDFWYMSPEEWTTLFKDATDEDSTTTKSAYQKLRLLEKVGSLMETKEGVTVPAFATCKPCKSAGVACRVAKDSSGMACAKCLRHHASCEAGKLMKRGLQTWAEATKEQPATPMKASKKRRIGDQADAQRAKPSPRTRDSSSPEVPLSIVRSCSKATTGDFKAGSAPATFSEKKIMGLTVRESSPYTLSAIATGHLRIKGEHNDSAGVLTFAAEREAKRLKRQREDELAEAEIEVLRAEANAARKAMEADVFAAQSDAELMRAIYERKKLTDERSNVA</sequence>
<dbReference type="EMBL" id="NAJO01000037">
    <property type="protein sequence ID" value="OQO00034.1"/>
    <property type="molecule type" value="Genomic_DNA"/>
</dbReference>
<reference evidence="4" key="1">
    <citation type="submission" date="2017-03" db="EMBL/GenBank/DDBJ databases">
        <title>Genomes of endolithic fungi from Antarctica.</title>
        <authorList>
            <person name="Coleine C."/>
            <person name="Masonjones S."/>
            <person name="Stajich J.E."/>
        </authorList>
    </citation>
    <scope>NUCLEOTIDE SEQUENCE [LARGE SCALE GENOMIC DNA]</scope>
    <source>
        <strain evidence="4">CCFEE 5527</strain>
    </source>
</reference>
<keyword evidence="4" id="KW-1185">Reference proteome</keyword>
<keyword evidence="1" id="KW-0175">Coiled coil</keyword>
<feature type="region of interest" description="Disordered" evidence="2">
    <location>
        <begin position="1"/>
        <end position="29"/>
    </location>
</feature>
<evidence type="ECO:0000313" key="4">
    <source>
        <dbReference type="Proteomes" id="UP000192596"/>
    </source>
</evidence>
<dbReference type="Proteomes" id="UP000192596">
    <property type="component" value="Unassembled WGS sequence"/>
</dbReference>
<feature type="coiled-coil region" evidence="1">
    <location>
        <begin position="238"/>
        <end position="276"/>
    </location>
</feature>
<evidence type="ECO:0000256" key="1">
    <source>
        <dbReference type="SAM" id="Coils"/>
    </source>
</evidence>
<accession>A0A1V8SLS3</accession>
<feature type="region of interest" description="Disordered" evidence="2">
    <location>
        <begin position="133"/>
        <end position="174"/>
    </location>
</feature>
<proteinExistence type="predicted"/>
<organism evidence="3 4">
    <name type="scientific">Cryoendolithus antarcticus</name>
    <dbReference type="NCBI Taxonomy" id="1507870"/>
    <lineage>
        <taxon>Eukaryota</taxon>
        <taxon>Fungi</taxon>
        <taxon>Dikarya</taxon>
        <taxon>Ascomycota</taxon>
        <taxon>Pezizomycotina</taxon>
        <taxon>Dothideomycetes</taxon>
        <taxon>Dothideomycetidae</taxon>
        <taxon>Cladosporiales</taxon>
        <taxon>Cladosporiaceae</taxon>
        <taxon>Cryoendolithus</taxon>
    </lineage>
</organism>
<evidence type="ECO:0000256" key="2">
    <source>
        <dbReference type="SAM" id="MobiDB-lite"/>
    </source>
</evidence>
<feature type="compositionally biased region" description="Basic and acidic residues" evidence="2">
    <location>
        <begin position="17"/>
        <end position="29"/>
    </location>
</feature>
<evidence type="ECO:0000313" key="3">
    <source>
        <dbReference type="EMBL" id="OQO00034.1"/>
    </source>
</evidence>
<protein>
    <submittedName>
        <fullName evidence="3">Uncharacterized protein</fullName>
    </submittedName>
</protein>